<keyword evidence="2" id="KW-1185">Reference proteome</keyword>
<reference evidence="1" key="1">
    <citation type="submission" date="2020-04" db="EMBL/GenBank/DDBJ databases">
        <authorList>
            <person name="Alioto T."/>
            <person name="Alioto T."/>
            <person name="Gomez Garrido J."/>
        </authorList>
    </citation>
    <scope>NUCLEOTIDE SEQUENCE</scope>
    <source>
        <strain evidence="1">A484AB</strain>
    </source>
</reference>
<evidence type="ECO:0000313" key="1">
    <source>
        <dbReference type="EMBL" id="CAB4016905.1"/>
    </source>
</evidence>
<dbReference type="EMBL" id="CACRXK020009305">
    <property type="protein sequence ID" value="CAB4016905.1"/>
    <property type="molecule type" value="Genomic_DNA"/>
</dbReference>
<sequence>MTSLLDNLSIAWTGDFDSLRKFTSNELKLDGNWEQPGGDKKIFNSENISITWRKAKSILNIKGVEA</sequence>
<protein>
    <submittedName>
        <fullName evidence="1">Uncharacterized protein</fullName>
    </submittedName>
</protein>
<proteinExistence type="predicted"/>
<gene>
    <name evidence="1" type="ORF">PACLA_8A086721</name>
</gene>
<name>A0A6S7ID45_PARCT</name>
<comment type="caution">
    <text evidence="1">The sequence shown here is derived from an EMBL/GenBank/DDBJ whole genome shotgun (WGS) entry which is preliminary data.</text>
</comment>
<accession>A0A6S7ID45</accession>
<feature type="non-terminal residue" evidence="1">
    <location>
        <position position="66"/>
    </location>
</feature>
<evidence type="ECO:0000313" key="2">
    <source>
        <dbReference type="Proteomes" id="UP001152795"/>
    </source>
</evidence>
<dbReference type="Proteomes" id="UP001152795">
    <property type="component" value="Unassembled WGS sequence"/>
</dbReference>
<dbReference type="AlphaFoldDB" id="A0A6S7ID45"/>
<organism evidence="1 2">
    <name type="scientific">Paramuricea clavata</name>
    <name type="common">Red gorgonian</name>
    <name type="synonym">Violescent sea-whip</name>
    <dbReference type="NCBI Taxonomy" id="317549"/>
    <lineage>
        <taxon>Eukaryota</taxon>
        <taxon>Metazoa</taxon>
        <taxon>Cnidaria</taxon>
        <taxon>Anthozoa</taxon>
        <taxon>Octocorallia</taxon>
        <taxon>Malacalcyonacea</taxon>
        <taxon>Plexauridae</taxon>
        <taxon>Paramuricea</taxon>
    </lineage>
</organism>